<dbReference type="PANTHER" id="PTHR11487">
    <property type="entry name" value="THIOESTERASE"/>
    <property type="match status" value="1"/>
</dbReference>
<dbReference type="InterPro" id="IPR012223">
    <property type="entry name" value="TEII"/>
</dbReference>
<dbReference type="SUPFAM" id="SSF53474">
    <property type="entry name" value="alpha/beta-Hydrolases"/>
    <property type="match status" value="1"/>
</dbReference>
<feature type="region of interest" description="Disordered" evidence="2">
    <location>
        <begin position="248"/>
        <end position="271"/>
    </location>
</feature>
<accession>A0A383S7N5</accession>
<protein>
    <submittedName>
        <fullName evidence="4 5">Thioesterase</fullName>
        <ecNumber evidence="5">3.1.-.-</ecNumber>
    </submittedName>
</protein>
<evidence type="ECO:0000313" key="6">
    <source>
        <dbReference type="Proteomes" id="UP000263928"/>
    </source>
</evidence>
<dbReference type="Gene3D" id="3.40.50.1820">
    <property type="entry name" value="alpha/beta hydrolase"/>
    <property type="match status" value="1"/>
</dbReference>
<dbReference type="OrthoDB" id="4169718at2"/>
<comment type="similarity">
    <text evidence="1">Belongs to the thioesterase family.</text>
</comment>
<evidence type="ECO:0000313" key="4">
    <source>
        <dbReference type="EMBL" id="RLP07982.1"/>
    </source>
</evidence>
<reference evidence="5" key="2">
    <citation type="submission" date="2018-08" db="EMBL/GenBank/DDBJ databases">
        <authorList>
            <person name="Ferrada E.E."/>
            <person name="Latorre B.A."/>
        </authorList>
    </citation>
    <scope>NUCLEOTIDE SEQUENCE [LARGE SCALE GENOMIC DNA]</scope>
    <source>
        <strain evidence="5">Propionibacterium_australiense1</strain>
    </source>
</reference>
<dbReference type="EMBL" id="RCIW01000016">
    <property type="protein sequence ID" value="RLP07982.1"/>
    <property type="molecule type" value="Genomic_DNA"/>
</dbReference>
<dbReference type="EC" id="3.1.-.-" evidence="5"/>
<dbReference type="Proteomes" id="UP000263928">
    <property type="component" value="Unassembled WGS sequence"/>
</dbReference>
<proteinExistence type="inferred from homology"/>
<dbReference type="GO" id="GO:0008610">
    <property type="term" value="P:lipid biosynthetic process"/>
    <property type="evidence" value="ECO:0007669"/>
    <property type="project" value="TreeGrafter"/>
</dbReference>
<evidence type="ECO:0000256" key="1">
    <source>
        <dbReference type="ARBA" id="ARBA00007169"/>
    </source>
</evidence>
<sequence length="271" mass="30514">MERLAEFPFVEDTGASRLRMMFCFHHAGGSAAVFRPWTRYQERLMVVPVELPGKATRISEKPATDGEQLVGSLARAMAEMINDHEYCVYGHSMGAMLGFKTAALLESEYGLVPRLMVVAGRHEPLRSPVSHFHSSQGEEALITELVRLGGTPAELLADRELLGWLLPQIIADYRIDETLVHRGEILSCPIHAHVGCRDTDTPAELVVGWQAMTNAQFELRSFEGDHFFPHQLGAAYYRELEEEMCANPRTSERQRHLQSNRPGDVEEKDEL</sequence>
<dbReference type="PANTHER" id="PTHR11487:SF0">
    <property type="entry name" value="S-ACYL FATTY ACID SYNTHASE THIOESTERASE, MEDIUM CHAIN"/>
    <property type="match status" value="1"/>
</dbReference>
<dbReference type="InterPro" id="IPR029058">
    <property type="entry name" value="AB_hydrolase_fold"/>
</dbReference>
<dbReference type="RefSeq" id="WP_119161734.1">
    <property type="nucleotide sequence ID" value="NZ_LR134442.1"/>
</dbReference>
<dbReference type="InterPro" id="IPR001031">
    <property type="entry name" value="Thioesterase"/>
</dbReference>
<dbReference type="AlphaFoldDB" id="A0A383S7N5"/>
<evidence type="ECO:0000256" key="2">
    <source>
        <dbReference type="SAM" id="MobiDB-lite"/>
    </source>
</evidence>
<name>A0A383S7N5_9ACTN</name>
<feature type="domain" description="Thioesterase" evidence="3">
    <location>
        <begin position="21"/>
        <end position="231"/>
    </location>
</feature>
<dbReference type="Proteomes" id="UP000279336">
    <property type="component" value="Unassembled WGS sequence"/>
</dbReference>
<organism evidence="5 6">
    <name type="scientific">Propionibacterium australiense</name>
    <dbReference type="NCBI Taxonomy" id="119981"/>
    <lineage>
        <taxon>Bacteria</taxon>
        <taxon>Bacillati</taxon>
        <taxon>Actinomycetota</taxon>
        <taxon>Actinomycetes</taxon>
        <taxon>Propionibacteriales</taxon>
        <taxon>Propionibacteriaceae</taxon>
        <taxon>Propionibacterium</taxon>
    </lineage>
</organism>
<keyword evidence="6" id="KW-1185">Reference proteome</keyword>
<evidence type="ECO:0000313" key="5">
    <source>
        <dbReference type="EMBL" id="SYZ33389.1"/>
    </source>
</evidence>
<dbReference type="GO" id="GO:0016787">
    <property type="term" value="F:hydrolase activity"/>
    <property type="evidence" value="ECO:0007669"/>
    <property type="project" value="UniProtKB-KW"/>
</dbReference>
<evidence type="ECO:0000259" key="3">
    <source>
        <dbReference type="Pfam" id="PF00975"/>
    </source>
</evidence>
<keyword evidence="5" id="KW-0378">Hydrolase</keyword>
<reference evidence="4 7" key="3">
    <citation type="submission" date="2018-10" db="EMBL/GenBank/DDBJ databases">
        <title>Propionibacterium australiense Genome Sequencing and Assembly.</title>
        <authorList>
            <person name="Bernier A.-M."/>
            <person name="Bernard K."/>
        </authorList>
    </citation>
    <scope>NUCLEOTIDE SEQUENCE [LARGE SCALE GENOMIC DNA]</scope>
    <source>
        <strain evidence="4 7">NML98A078</strain>
    </source>
</reference>
<reference evidence="6" key="1">
    <citation type="submission" date="2018-08" db="EMBL/GenBank/DDBJ databases">
        <authorList>
            <person name="Hornung B."/>
        </authorList>
    </citation>
    <scope>NUCLEOTIDE SEQUENCE [LARGE SCALE GENOMIC DNA]</scope>
</reference>
<dbReference type="Pfam" id="PF00975">
    <property type="entry name" value="Thioesterase"/>
    <property type="match status" value="1"/>
</dbReference>
<evidence type="ECO:0000313" key="7">
    <source>
        <dbReference type="Proteomes" id="UP000279336"/>
    </source>
</evidence>
<gene>
    <name evidence="4" type="ORF">D7U36_10500</name>
    <name evidence="5" type="ORF">PROPAUS_1308</name>
</gene>
<dbReference type="EMBL" id="UNQJ01000007">
    <property type="protein sequence ID" value="SYZ33389.1"/>
    <property type="molecule type" value="Genomic_DNA"/>
</dbReference>